<evidence type="ECO:0000313" key="2">
    <source>
        <dbReference type="Proteomes" id="UP001497700"/>
    </source>
</evidence>
<comment type="caution">
    <text evidence="1">The sequence shown here is derived from an EMBL/GenBank/DDBJ whole genome shotgun (WGS) entry which is preliminary data.</text>
</comment>
<name>A0ACB9Z403_9PEZI</name>
<dbReference type="EMBL" id="MU393458">
    <property type="protein sequence ID" value="KAI4866499.1"/>
    <property type="molecule type" value="Genomic_DNA"/>
</dbReference>
<accession>A0ACB9Z403</accession>
<dbReference type="Proteomes" id="UP001497700">
    <property type="component" value="Unassembled WGS sequence"/>
</dbReference>
<organism evidence="1 2">
    <name type="scientific">Hypoxylon rubiginosum</name>
    <dbReference type="NCBI Taxonomy" id="110542"/>
    <lineage>
        <taxon>Eukaryota</taxon>
        <taxon>Fungi</taxon>
        <taxon>Dikarya</taxon>
        <taxon>Ascomycota</taxon>
        <taxon>Pezizomycotina</taxon>
        <taxon>Sordariomycetes</taxon>
        <taxon>Xylariomycetidae</taxon>
        <taxon>Xylariales</taxon>
        <taxon>Hypoxylaceae</taxon>
        <taxon>Hypoxylon</taxon>
    </lineage>
</organism>
<reference evidence="1 2" key="1">
    <citation type="journal article" date="2022" name="New Phytol.">
        <title>Ecological generalism drives hyperdiversity of secondary metabolite gene clusters in xylarialean endophytes.</title>
        <authorList>
            <person name="Franco M.E.E."/>
            <person name="Wisecaver J.H."/>
            <person name="Arnold A.E."/>
            <person name="Ju Y.M."/>
            <person name="Slot J.C."/>
            <person name="Ahrendt S."/>
            <person name="Moore L.P."/>
            <person name="Eastman K.E."/>
            <person name="Scott K."/>
            <person name="Konkel Z."/>
            <person name="Mondo S.J."/>
            <person name="Kuo A."/>
            <person name="Hayes R.D."/>
            <person name="Haridas S."/>
            <person name="Andreopoulos B."/>
            <person name="Riley R."/>
            <person name="LaButti K."/>
            <person name="Pangilinan J."/>
            <person name="Lipzen A."/>
            <person name="Amirebrahimi M."/>
            <person name="Yan J."/>
            <person name="Adam C."/>
            <person name="Keymanesh K."/>
            <person name="Ng V."/>
            <person name="Louie K."/>
            <person name="Northen T."/>
            <person name="Drula E."/>
            <person name="Henrissat B."/>
            <person name="Hsieh H.M."/>
            <person name="Youens-Clark K."/>
            <person name="Lutzoni F."/>
            <person name="Miadlikowska J."/>
            <person name="Eastwood D.C."/>
            <person name="Hamelin R.C."/>
            <person name="Grigoriev I.V."/>
            <person name="U'Ren J.M."/>
        </authorList>
    </citation>
    <scope>NUCLEOTIDE SEQUENCE [LARGE SCALE GENOMIC DNA]</scope>
    <source>
        <strain evidence="1 2">CBS 119005</strain>
    </source>
</reference>
<protein>
    <submittedName>
        <fullName evidence="1">GroES-like protein</fullName>
    </submittedName>
</protein>
<gene>
    <name evidence="1" type="ORF">F4820DRAFT_447038</name>
</gene>
<proteinExistence type="predicted"/>
<sequence length="383" mass="40769">MSGTEIKASVLHGAKDLRVEVRQLATPAADEVQVAVQATGLCGSDLHYFRHFRNGPIEVREPLTLGHESAGVVVAVGSASSTLKVGDRVALEVGLPCESCELCREGRYNICRGMSFRSSAKAYPHSQGTLQERINHPARWCHKLPDTLSLDHGAIVEPLSVAMHARNRSGLKSGSTVLVLGAGAVGLLCAAASKVAGAKHVVIADILEDRVKFAVENGFADAALTVPIPTVRPETVEDKLAYAQSVAESLKNLKAKDGQEVIGESAVTFECTGVESCMQTAIYATQPGGKILIIGMGMPVQTLPIMAASLKEVDLVGVFRYANMYREAIDLLASGNPLLPNVRKLVTHRFQGLGHVPEAFDTAAKVKDDKGDLVIKVMVDMAD</sequence>
<keyword evidence="2" id="KW-1185">Reference proteome</keyword>
<evidence type="ECO:0000313" key="1">
    <source>
        <dbReference type="EMBL" id="KAI4866499.1"/>
    </source>
</evidence>